<keyword evidence="2" id="KW-0472">Membrane</keyword>
<dbReference type="Pfam" id="PF09746">
    <property type="entry name" value="Membralin"/>
    <property type="match status" value="2"/>
</dbReference>
<evidence type="ECO:0000256" key="1">
    <source>
        <dbReference type="SAM" id="MobiDB-lite"/>
    </source>
</evidence>
<feature type="transmembrane region" description="Helical" evidence="2">
    <location>
        <begin position="20"/>
        <end position="39"/>
    </location>
</feature>
<name>A6K8T8_RAT</name>
<keyword evidence="2" id="KW-0812">Transmembrane</keyword>
<feature type="region of interest" description="Disordered" evidence="1">
    <location>
        <begin position="411"/>
        <end position="465"/>
    </location>
</feature>
<keyword evidence="2" id="KW-1133">Transmembrane helix</keyword>
<dbReference type="AlphaFoldDB" id="A6K8T8"/>
<dbReference type="Proteomes" id="UP000234681">
    <property type="component" value="Chromosome 7"/>
</dbReference>
<feature type="compositionally biased region" description="Low complexity" evidence="1">
    <location>
        <begin position="496"/>
        <end position="514"/>
    </location>
</feature>
<reference evidence="4" key="1">
    <citation type="submission" date="2005-09" db="EMBL/GenBank/DDBJ databases">
        <authorList>
            <person name="Mural R.J."/>
            <person name="Li P.W."/>
            <person name="Adams M.D."/>
            <person name="Amanatides P.G."/>
            <person name="Baden-Tillson H."/>
            <person name="Barnstead M."/>
            <person name="Chin S.H."/>
            <person name="Dew I."/>
            <person name="Evans C.A."/>
            <person name="Ferriera S."/>
            <person name="Flanigan M."/>
            <person name="Fosler C."/>
            <person name="Glodek A."/>
            <person name="Gu Z."/>
            <person name="Holt R.A."/>
            <person name="Jennings D."/>
            <person name="Kraft C.L."/>
            <person name="Lu F."/>
            <person name="Nguyen T."/>
            <person name="Nusskern D.R."/>
            <person name="Pfannkoch C.M."/>
            <person name="Sitter C."/>
            <person name="Sutton G.G."/>
            <person name="Venter J.C."/>
            <person name="Wang Z."/>
            <person name="Woodage T."/>
            <person name="Zheng X.H."/>
            <person name="Zhong F."/>
        </authorList>
    </citation>
    <scope>NUCLEOTIDE SEQUENCE [LARGE SCALE GENOMIC DNA]</scope>
    <source>
        <strain>BN</strain>
        <strain evidence="4">Sprague-Dawley</strain>
    </source>
</reference>
<evidence type="ECO:0000313" key="4">
    <source>
        <dbReference type="Proteomes" id="UP000234681"/>
    </source>
</evidence>
<proteinExistence type="predicted"/>
<feature type="compositionally biased region" description="Low complexity" evidence="1">
    <location>
        <begin position="441"/>
        <end position="451"/>
    </location>
</feature>
<feature type="compositionally biased region" description="Low complexity" evidence="1">
    <location>
        <begin position="411"/>
        <end position="420"/>
    </location>
</feature>
<accession>A6K8T8</accession>
<evidence type="ECO:0000256" key="2">
    <source>
        <dbReference type="SAM" id="Phobius"/>
    </source>
</evidence>
<feature type="transmembrane region" description="Helical" evidence="2">
    <location>
        <begin position="311"/>
        <end position="328"/>
    </location>
</feature>
<protein>
    <submittedName>
        <fullName evidence="3">Membralin, isoform CRA_b</fullName>
    </submittedName>
</protein>
<feature type="region of interest" description="Disordered" evidence="1">
    <location>
        <begin position="496"/>
        <end position="524"/>
    </location>
</feature>
<dbReference type="PANTHER" id="PTHR21650:SF4">
    <property type="entry name" value="MEMBRALIN"/>
    <property type="match status" value="1"/>
</dbReference>
<gene>
    <name evidence="3" type="primary">RGD1311136</name>
    <name evidence="3" type="ORF">rCG_29279</name>
</gene>
<sequence>MAVTYSRLFPPAFRRLFEFFVLLKALFVLFVLAYIHIVFSRSPINCLEHVRDRWPREGVLRVEVRHNSSRAPVILQFCDGGLGGLDLEPGGLELEEEELSVEMFTNSSIKFELDIEPKVFKPPGGADALNDSQDFPFPETPAKAWPQDEYIVEYSLEYGFLRLSQATRQRLSIPVMVVTLDPTREQCFGDRFSRLLLDEFLGYDDVLMSSVKGLAENEENKGFLRNVVSGEHYRFVSMWMARTSYLAAFVIMVIFTLSVSMLLRYSHHQIFVFIVDLLQMLEMNMAIAFPAAPLLTVILALVGMEAIMSEFFNDTTTAFYIILIVWLADQYDAICCHTNTSKRHWLRFFYLYHFAFYAYHYRFNGQYSSLALVTSWLFIQHSMIYFFHHYELPAILQQIRIQEMLLQTPPLGPGTPTALPDDLNNNSGSPATPDPSPPLALGPSSSPAPTGGASGPGSLGAGASVSGSDLGWVAETAAIISDASFLSGLSASLLERRPAAPSAPDSARPDPGASLEDAPAPAGS</sequence>
<feature type="transmembrane region" description="Helical" evidence="2">
    <location>
        <begin position="285"/>
        <end position="304"/>
    </location>
</feature>
<dbReference type="EMBL" id="CH474029">
    <property type="protein sequence ID" value="EDL89358.1"/>
    <property type="molecule type" value="Genomic_DNA"/>
</dbReference>
<evidence type="ECO:0000313" key="3">
    <source>
        <dbReference type="EMBL" id="EDL89358.1"/>
    </source>
</evidence>
<dbReference type="PANTHER" id="PTHR21650">
    <property type="entry name" value="MEMBRALIN/KINETOCHORE PROTEIN NUF2"/>
    <property type="match status" value="1"/>
</dbReference>
<dbReference type="InterPro" id="IPR019144">
    <property type="entry name" value="Membralin"/>
</dbReference>
<feature type="transmembrane region" description="Helical" evidence="2">
    <location>
        <begin position="244"/>
        <end position="265"/>
    </location>
</feature>
<organism evidence="3 4">
    <name type="scientific">Rattus norvegicus</name>
    <name type="common">Rat</name>
    <dbReference type="NCBI Taxonomy" id="10116"/>
    <lineage>
        <taxon>Eukaryota</taxon>
        <taxon>Metazoa</taxon>
        <taxon>Chordata</taxon>
        <taxon>Craniata</taxon>
        <taxon>Vertebrata</taxon>
        <taxon>Euteleostomi</taxon>
        <taxon>Mammalia</taxon>
        <taxon>Eutheria</taxon>
        <taxon>Euarchontoglires</taxon>
        <taxon>Glires</taxon>
        <taxon>Rodentia</taxon>
        <taxon>Myomorpha</taxon>
        <taxon>Muroidea</taxon>
        <taxon>Muridae</taxon>
        <taxon>Murinae</taxon>
        <taxon>Rattus</taxon>
    </lineage>
</organism>